<proteinExistence type="predicted"/>
<protein>
    <submittedName>
        <fullName evidence="1">Uncharacterized protein</fullName>
    </submittedName>
</protein>
<dbReference type="AlphaFoldDB" id="G0UVX4"/>
<reference evidence="1" key="1">
    <citation type="journal article" date="2012" name="Proc. Natl. Acad. Sci. U.S.A.">
        <title>Antigenic diversity is generated by distinct evolutionary mechanisms in African trypanosome species.</title>
        <authorList>
            <person name="Jackson A.P."/>
            <person name="Berry A."/>
            <person name="Aslett M."/>
            <person name="Allison H.C."/>
            <person name="Burton P."/>
            <person name="Vavrova-Anderson J."/>
            <person name="Brown R."/>
            <person name="Browne H."/>
            <person name="Corton N."/>
            <person name="Hauser H."/>
            <person name="Gamble J."/>
            <person name="Gilderthorp R."/>
            <person name="Marcello L."/>
            <person name="McQuillan J."/>
            <person name="Otto T.D."/>
            <person name="Quail M.A."/>
            <person name="Sanders M.J."/>
            <person name="van Tonder A."/>
            <person name="Ginger M.L."/>
            <person name="Field M.C."/>
            <person name="Barry J.D."/>
            <person name="Hertz-Fowler C."/>
            <person name="Berriman M."/>
        </authorList>
    </citation>
    <scope>NUCLEOTIDE SEQUENCE</scope>
    <source>
        <strain evidence="1">IL3000</strain>
    </source>
</reference>
<gene>
    <name evidence="1" type="ORF">TCIL3000_10_3010</name>
</gene>
<evidence type="ECO:0000313" key="1">
    <source>
        <dbReference type="EMBL" id="CCC93540.1"/>
    </source>
</evidence>
<accession>G0UVX4</accession>
<name>G0UVX4_TRYCI</name>
<dbReference type="VEuPathDB" id="TriTrypDB:TcIL3000_10_3010"/>
<sequence>MKGEDTLVPHVFRVLQNMEQQIITDREKVLASWWAERKRFLTNAVTNLAQKVERTRMSRPVGDAEDQKRSAMIDDSHLQGNFPLTAANAGVGFPGVTKNASWASKAWGMYNTHKYCQVDTEFTISPNIGVNFPVCGPHSVLETEARCCKCGGTGLVALGPTDMCKDTGTQTGTRLQVFETVKSSLANEIQRLYGEPLPRAPAPLVRGTDAERRECEVKYIHETPPVHVKVCPCTKNIKKRSTATQTGTTTTASALTACKYKTGRETMTKEQLFCEFRRLYGALDAVNR</sequence>
<organism evidence="1">
    <name type="scientific">Trypanosoma congolense (strain IL3000)</name>
    <dbReference type="NCBI Taxonomy" id="1068625"/>
    <lineage>
        <taxon>Eukaryota</taxon>
        <taxon>Discoba</taxon>
        <taxon>Euglenozoa</taxon>
        <taxon>Kinetoplastea</taxon>
        <taxon>Metakinetoplastina</taxon>
        <taxon>Trypanosomatida</taxon>
        <taxon>Trypanosomatidae</taxon>
        <taxon>Trypanosoma</taxon>
        <taxon>Nannomonas</taxon>
    </lineage>
</organism>
<dbReference type="EMBL" id="HE575323">
    <property type="protein sequence ID" value="CCC93540.1"/>
    <property type="molecule type" value="Genomic_DNA"/>
</dbReference>